<comment type="similarity">
    <text evidence="2">Belongs to the rickettsiale 17 kDa surface antigen family.</text>
</comment>
<dbReference type="InterPro" id="IPR008816">
    <property type="entry name" value="Gly_zipper_2TM_dom"/>
</dbReference>
<keyword evidence="5" id="KW-0449">Lipoprotein</keyword>
<feature type="chain" id="PRO_5015970547" description="17 kDa surface antigen" evidence="6">
    <location>
        <begin position="20"/>
        <end position="148"/>
    </location>
</feature>
<name>A0A2W5SME6_CERSP</name>
<dbReference type="Proteomes" id="UP000248975">
    <property type="component" value="Unassembled WGS sequence"/>
</dbReference>
<evidence type="ECO:0000256" key="3">
    <source>
        <dbReference type="ARBA" id="ARBA00015281"/>
    </source>
</evidence>
<comment type="caution">
    <text evidence="8">The sequence shown here is derived from an EMBL/GenBank/DDBJ whole genome shotgun (WGS) entry which is preliminary data.</text>
</comment>
<comment type="subcellular location">
    <subcellularLocation>
        <location evidence="1">Cell outer membrane</location>
        <topology evidence="1">Lipid-anchor</topology>
    </subcellularLocation>
</comment>
<dbReference type="GO" id="GO:0009279">
    <property type="term" value="C:cell outer membrane"/>
    <property type="evidence" value="ECO:0007669"/>
    <property type="project" value="UniProtKB-SubCell"/>
</dbReference>
<evidence type="ECO:0000313" key="9">
    <source>
        <dbReference type="Proteomes" id="UP000248975"/>
    </source>
</evidence>
<proteinExistence type="inferred from homology"/>
<evidence type="ECO:0000256" key="6">
    <source>
        <dbReference type="SAM" id="SignalP"/>
    </source>
</evidence>
<organism evidence="8 9">
    <name type="scientific">Cereibacter sphaeroides</name>
    <name type="common">Rhodobacter sphaeroides</name>
    <dbReference type="NCBI Taxonomy" id="1063"/>
    <lineage>
        <taxon>Bacteria</taxon>
        <taxon>Pseudomonadati</taxon>
        <taxon>Pseudomonadota</taxon>
        <taxon>Alphaproteobacteria</taxon>
        <taxon>Rhodobacterales</taxon>
        <taxon>Paracoccaceae</taxon>
        <taxon>Cereibacter</taxon>
    </lineage>
</organism>
<evidence type="ECO:0000256" key="5">
    <source>
        <dbReference type="ARBA" id="ARBA00023288"/>
    </source>
</evidence>
<sequence>MRAFLLTIPLAILPLAACVDNSTSGMYPSSSTVSQNQVLNGTIVSWRQVQQGGSNTDRAVGAVAGGLAGGLLGNQFGGGSGKDLATVAGAVGGAALGSNLAGNSGRVVPAWTIRLDDGRTVEIVQNQSFAIGQRVQVRVSGNQMSIIG</sequence>
<reference evidence="8 9" key="1">
    <citation type="submission" date="2017-08" db="EMBL/GenBank/DDBJ databases">
        <title>Infants hospitalized years apart are colonized by the same room-sourced microbial strains.</title>
        <authorList>
            <person name="Brooks B."/>
            <person name="Olm M.R."/>
            <person name="Firek B.A."/>
            <person name="Baker R."/>
            <person name="Thomas B.C."/>
            <person name="Morowitz M.J."/>
            <person name="Banfield J.F."/>
        </authorList>
    </citation>
    <scope>NUCLEOTIDE SEQUENCE [LARGE SCALE GENOMIC DNA]</scope>
    <source>
        <strain evidence="8">S2_003_000_R2_11</strain>
    </source>
</reference>
<dbReference type="AlphaFoldDB" id="A0A2W5SME6"/>
<dbReference type="PANTHER" id="PTHR35603">
    <property type="match status" value="1"/>
</dbReference>
<accession>A0A2W5SME6</accession>
<evidence type="ECO:0000259" key="7">
    <source>
        <dbReference type="Pfam" id="PF05433"/>
    </source>
</evidence>
<dbReference type="InterPro" id="IPR051407">
    <property type="entry name" value="Bact_OM_lipoprot/Surf_antigen"/>
</dbReference>
<keyword evidence="6" id="KW-0732">Signal</keyword>
<feature type="domain" description="Glycine zipper 2TM" evidence="7">
    <location>
        <begin position="61"/>
        <end position="99"/>
    </location>
</feature>
<feature type="signal peptide" evidence="6">
    <location>
        <begin position="1"/>
        <end position="19"/>
    </location>
</feature>
<evidence type="ECO:0000256" key="2">
    <source>
        <dbReference type="ARBA" id="ARBA00008681"/>
    </source>
</evidence>
<evidence type="ECO:0000256" key="4">
    <source>
        <dbReference type="ARBA" id="ARBA00023136"/>
    </source>
</evidence>
<keyword evidence="4" id="KW-0472">Membrane</keyword>
<protein>
    <recommendedName>
        <fullName evidence="3">17 kDa surface antigen</fullName>
    </recommendedName>
</protein>
<dbReference type="PANTHER" id="PTHR35603:SF2">
    <property type="entry name" value="OUTER MEMBRANE LIPOPROTEIN"/>
    <property type="match status" value="1"/>
</dbReference>
<gene>
    <name evidence="8" type="ORF">DI533_08145</name>
</gene>
<dbReference type="EMBL" id="QFQS01000001">
    <property type="protein sequence ID" value="PZR00516.1"/>
    <property type="molecule type" value="Genomic_DNA"/>
</dbReference>
<evidence type="ECO:0000313" key="8">
    <source>
        <dbReference type="EMBL" id="PZR00516.1"/>
    </source>
</evidence>
<evidence type="ECO:0000256" key="1">
    <source>
        <dbReference type="ARBA" id="ARBA00004459"/>
    </source>
</evidence>
<dbReference type="Pfam" id="PF05433">
    <property type="entry name" value="Rick_17kDa_Anti"/>
    <property type="match status" value="1"/>
</dbReference>